<feature type="region of interest" description="Disordered" evidence="3">
    <location>
        <begin position="394"/>
        <end position="426"/>
    </location>
</feature>
<accession>A0A7J5B2L6</accession>
<dbReference type="OrthoDB" id="9768878at2"/>
<name>A0A7J5B2L6_9MICO</name>
<dbReference type="PANTHER" id="PTHR43172">
    <property type="entry name" value="ADENYLOSUCCINATE LYASE"/>
    <property type="match status" value="1"/>
</dbReference>
<comment type="similarity">
    <text evidence="2">Belongs to the class-II fumarase/aspartase family.</text>
</comment>
<dbReference type="InterPro" id="IPR022761">
    <property type="entry name" value="Fumarate_lyase_N"/>
</dbReference>
<proteinExistence type="inferred from homology"/>
<dbReference type="SUPFAM" id="SSF48557">
    <property type="entry name" value="L-aspartase-like"/>
    <property type="match status" value="1"/>
</dbReference>
<evidence type="ECO:0000256" key="1">
    <source>
        <dbReference type="ARBA" id="ARBA00023239"/>
    </source>
</evidence>
<dbReference type="Pfam" id="PF00206">
    <property type="entry name" value="Lyase_1"/>
    <property type="match status" value="1"/>
</dbReference>
<feature type="domain" description="Fumarate lyase N-terminal" evidence="4">
    <location>
        <begin position="46"/>
        <end position="305"/>
    </location>
</feature>
<protein>
    <recommendedName>
        <fullName evidence="4">Fumarate lyase N-terminal domain-containing protein</fullName>
    </recommendedName>
</protein>
<evidence type="ECO:0000313" key="5">
    <source>
        <dbReference type="EMBL" id="KAB1637244.1"/>
    </source>
</evidence>
<evidence type="ECO:0000256" key="2">
    <source>
        <dbReference type="ARBA" id="ARBA00034772"/>
    </source>
</evidence>
<feature type="compositionally biased region" description="Basic and acidic residues" evidence="3">
    <location>
        <begin position="396"/>
        <end position="426"/>
    </location>
</feature>
<evidence type="ECO:0000313" key="6">
    <source>
        <dbReference type="Proteomes" id="UP000490386"/>
    </source>
</evidence>
<dbReference type="Gene3D" id="1.20.200.10">
    <property type="entry name" value="Fumarase/aspartase (Central domain)"/>
    <property type="match status" value="1"/>
</dbReference>
<dbReference type="EMBL" id="WBJX01000004">
    <property type="protein sequence ID" value="KAB1637244.1"/>
    <property type="molecule type" value="Genomic_DNA"/>
</dbReference>
<comment type="caution">
    <text evidence="5">The sequence shown here is derived from an EMBL/GenBank/DDBJ whole genome shotgun (WGS) entry which is preliminary data.</text>
</comment>
<dbReference type="PANTHER" id="PTHR43172:SF2">
    <property type="entry name" value="ADENYLOSUCCINATE LYASE C-TERMINAL DOMAIN-CONTAINING PROTEIN"/>
    <property type="match status" value="1"/>
</dbReference>
<dbReference type="Proteomes" id="UP000490386">
    <property type="component" value="Unassembled WGS sequence"/>
</dbReference>
<dbReference type="InterPro" id="IPR000362">
    <property type="entry name" value="Fumarate_lyase_fam"/>
</dbReference>
<reference evidence="5 6" key="1">
    <citation type="submission" date="2019-09" db="EMBL/GenBank/DDBJ databases">
        <title>Phylogeny of genus Pseudoclavibacter and closely related genus.</title>
        <authorList>
            <person name="Li Y."/>
        </authorList>
    </citation>
    <scope>NUCLEOTIDE SEQUENCE [LARGE SCALE GENOMIC DNA]</scope>
    <source>
        <strain evidence="5 6">THG-MD12</strain>
    </source>
</reference>
<sequence>MSAGEADSRQTDARESGARGTGSGAASDEFGGLVRGMLVVEAELLRAWASLESRDASAAATDIEAADLDAAALRDGIEADGVIVPELVRQLRASLASAGVEAPRLHAGATSQDIVDSASMLHARDALTAVRADLVTAGTRLQGLADAERRSPRVAYTLGRQAAASTLGAQFAGWLDGVTSAIAAIDGLAFPVQFGGGVGTGEAADRLGSGAQTTSILRAHLAAGLGLDDPRRSWHAERTPVLAVASATTAVCTALGRIGRDLVTASGERVGELSLGGGGTSSAMPHKQNPVAPIVVVSNALQAPGLLATVASAAVSQDERPAGEWHAEWDALRRLLELAGVSARRLAASLDRVTVERETARHHLADSAVAGADQVTLQAANRVVNAAISRFLYQDARPDGDRDGGPDSDRDGKRPEQTTARSEETP</sequence>
<feature type="region of interest" description="Disordered" evidence="3">
    <location>
        <begin position="1"/>
        <end position="25"/>
    </location>
</feature>
<evidence type="ECO:0000259" key="4">
    <source>
        <dbReference type="Pfam" id="PF00206"/>
    </source>
</evidence>
<dbReference type="RefSeq" id="WP_151424268.1">
    <property type="nucleotide sequence ID" value="NZ_WBJX01000004.1"/>
</dbReference>
<dbReference type="AlphaFoldDB" id="A0A7J5B2L6"/>
<evidence type="ECO:0000256" key="3">
    <source>
        <dbReference type="SAM" id="MobiDB-lite"/>
    </source>
</evidence>
<organism evidence="5 6">
    <name type="scientific">Pseudoclavibacter terrae</name>
    <dbReference type="NCBI Taxonomy" id="1530195"/>
    <lineage>
        <taxon>Bacteria</taxon>
        <taxon>Bacillati</taxon>
        <taxon>Actinomycetota</taxon>
        <taxon>Actinomycetes</taxon>
        <taxon>Micrococcales</taxon>
        <taxon>Microbacteriaceae</taxon>
        <taxon>Pseudoclavibacter</taxon>
    </lineage>
</organism>
<dbReference type="InterPro" id="IPR008948">
    <property type="entry name" value="L-Aspartase-like"/>
</dbReference>
<keyword evidence="6" id="KW-1185">Reference proteome</keyword>
<dbReference type="GO" id="GO:0016829">
    <property type="term" value="F:lyase activity"/>
    <property type="evidence" value="ECO:0007669"/>
    <property type="project" value="UniProtKB-KW"/>
</dbReference>
<keyword evidence="1" id="KW-0456">Lyase</keyword>
<feature type="compositionally biased region" description="Basic and acidic residues" evidence="3">
    <location>
        <begin position="1"/>
        <end position="17"/>
    </location>
</feature>
<dbReference type="PRINTS" id="PR00149">
    <property type="entry name" value="FUMRATELYASE"/>
</dbReference>
<gene>
    <name evidence="5" type="ORF">F8O03_13270</name>
</gene>